<dbReference type="PROSITE" id="PS00107">
    <property type="entry name" value="PROTEIN_KINASE_ATP"/>
    <property type="match status" value="1"/>
</dbReference>
<keyword evidence="9" id="KW-1185">Reference proteome</keyword>
<organism evidence="8 9">
    <name type="scientific">Roseiconus nitratireducens</name>
    <dbReference type="NCBI Taxonomy" id="2605748"/>
    <lineage>
        <taxon>Bacteria</taxon>
        <taxon>Pseudomonadati</taxon>
        <taxon>Planctomycetota</taxon>
        <taxon>Planctomycetia</taxon>
        <taxon>Pirellulales</taxon>
        <taxon>Pirellulaceae</taxon>
        <taxon>Roseiconus</taxon>
    </lineage>
</organism>
<name>A0A5M6CZQ8_9BACT</name>
<evidence type="ECO:0000256" key="3">
    <source>
        <dbReference type="ARBA" id="ARBA00022777"/>
    </source>
</evidence>
<evidence type="ECO:0000259" key="7">
    <source>
        <dbReference type="PROSITE" id="PS50011"/>
    </source>
</evidence>
<feature type="domain" description="Protein kinase" evidence="7">
    <location>
        <begin position="83"/>
        <end position="353"/>
    </location>
</feature>
<proteinExistence type="predicted"/>
<dbReference type="InterPro" id="IPR008271">
    <property type="entry name" value="Ser/Thr_kinase_AS"/>
</dbReference>
<accession>A0A5M6CZQ8</accession>
<dbReference type="Gene3D" id="3.80.10.10">
    <property type="entry name" value="Ribonuclease Inhibitor"/>
    <property type="match status" value="1"/>
</dbReference>
<keyword evidence="4 5" id="KW-0067">ATP-binding</keyword>
<evidence type="ECO:0000256" key="2">
    <source>
        <dbReference type="ARBA" id="ARBA00022741"/>
    </source>
</evidence>
<dbReference type="PROSITE" id="PS00108">
    <property type="entry name" value="PROTEIN_KINASE_ST"/>
    <property type="match status" value="1"/>
</dbReference>
<dbReference type="PANTHER" id="PTHR43289">
    <property type="entry name" value="MITOGEN-ACTIVATED PROTEIN KINASE KINASE KINASE 20-RELATED"/>
    <property type="match status" value="1"/>
</dbReference>
<dbReference type="PANTHER" id="PTHR43289:SF6">
    <property type="entry name" value="SERINE_THREONINE-PROTEIN KINASE NEKL-3"/>
    <property type="match status" value="1"/>
</dbReference>
<keyword evidence="2 5" id="KW-0547">Nucleotide-binding</keyword>
<dbReference type="PROSITE" id="PS50011">
    <property type="entry name" value="PROTEIN_KINASE_DOM"/>
    <property type="match status" value="1"/>
</dbReference>
<evidence type="ECO:0000256" key="5">
    <source>
        <dbReference type="PROSITE-ProRule" id="PRU10141"/>
    </source>
</evidence>
<dbReference type="GO" id="GO:0005524">
    <property type="term" value="F:ATP binding"/>
    <property type="evidence" value="ECO:0007669"/>
    <property type="project" value="UniProtKB-UniRule"/>
</dbReference>
<dbReference type="Gene3D" id="1.10.510.10">
    <property type="entry name" value="Transferase(Phosphotransferase) domain 1"/>
    <property type="match status" value="1"/>
</dbReference>
<dbReference type="SUPFAM" id="SSF56112">
    <property type="entry name" value="Protein kinase-like (PK-like)"/>
    <property type="match status" value="1"/>
</dbReference>
<dbReference type="GO" id="GO:0004674">
    <property type="term" value="F:protein serine/threonine kinase activity"/>
    <property type="evidence" value="ECO:0007669"/>
    <property type="project" value="UniProtKB-KW"/>
</dbReference>
<evidence type="ECO:0000256" key="6">
    <source>
        <dbReference type="SAM" id="MobiDB-lite"/>
    </source>
</evidence>
<protein>
    <submittedName>
        <fullName evidence="8">Serine/threonine protein kinase</fullName>
    </submittedName>
</protein>
<evidence type="ECO:0000313" key="9">
    <source>
        <dbReference type="Proteomes" id="UP000324479"/>
    </source>
</evidence>
<dbReference type="InterPro" id="IPR011009">
    <property type="entry name" value="Kinase-like_dom_sf"/>
</dbReference>
<dbReference type="InterPro" id="IPR000719">
    <property type="entry name" value="Prot_kinase_dom"/>
</dbReference>
<evidence type="ECO:0000256" key="1">
    <source>
        <dbReference type="ARBA" id="ARBA00022679"/>
    </source>
</evidence>
<gene>
    <name evidence="8" type="ORF">FYK55_20240</name>
</gene>
<reference evidence="8 9" key="1">
    <citation type="submission" date="2019-08" db="EMBL/GenBank/DDBJ databases">
        <authorList>
            <person name="Dhanesh K."/>
            <person name="Kumar G."/>
            <person name="Sasikala C."/>
            <person name="Venkata Ramana C."/>
        </authorList>
    </citation>
    <scope>NUCLEOTIDE SEQUENCE [LARGE SCALE GENOMIC DNA]</scope>
    <source>
        <strain evidence="8 9">JC645</strain>
    </source>
</reference>
<feature type="binding site" evidence="5">
    <location>
        <position position="112"/>
    </location>
    <ligand>
        <name>ATP</name>
        <dbReference type="ChEBI" id="CHEBI:30616"/>
    </ligand>
</feature>
<dbReference type="SUPFAM" id="SSF52047">
    <property type="entry name" value="RNI-like"/>
    <property type="match status" value="1"/>
</dbReference>
<feature type="region of interest" description="Disordered" evidence="6">
    <location>
        <begin position="52"/>
        <end position="71"/>
    </location>
</feature>
<dbReference type="InterPro" id="IPR017441">
    <property type="entry name" value="Protein_kinase_ATP_BS"/>
</dbReference>
<keyword evidence="8" id="KW-0723">Serine/threonine-protein kinase</keyword>
<dbReference type="SMART" id="SM00220">
    <property type="entry name" value="S_TKc"/>
    <property type="match status" value="1"/>
</dbReference>
<dbReference type="InterPro" id="IPR032675">
    <property type="entry name" value="LRR_dom_sf"/>
</dbReference>
<evidence type="ECO:0000256" key="4">
    <source>
        <dbReference type="ARBA" id="ARBA00022840"/>
    </source>
</evidence>
<dbReference type="EMBL" id="VWOX01000012">
    <property type="protein sequence ID" value="KAA5540721.1"/>
    <property type="molecule type" value="Genomic_DNA"/>
</dbReference>
<dbReference type="RefSeq" id="WP_150078285.1">
    <property type="nucleotide sequence ID" value="NZ_VWOX01000012.1"/>
</dbReference>
<evidence type="ECO:0000313" key="8">
    <source>
        <dbReference type="EMBL" id="KAA5540721.1"/>
    </source>
</evidence>
<comment type="caution">
    <text evidence="8">The sequence shown here is derived from an EMBL/GenBank/DDBJ whole genome shotgun (WGS) entry which is preliminary data.</text>
</comment>
<keyword evidence="3 8" id="KW-0418">Kinase</keyword>
<keyword evidence="1" id="KW-0808">Transferase</keyword>
<dbReference type="Proteomes" id="UP000324479">
    <property type="component" value="Unassembled WGS sequence"/>
</dbReference>
<dbReference type="AlphaFoldDB" id="A0A5M6CZQ8"/>
<dbReference type="Gene3D" id="3.30.200.20">
    <property type="entry name" value="Phosphorylase Kinase, domain 1"/>
    <property type="match status" value="1"/>
</dbReference>
<dbReference type="Pfam" id="PF00069">
    <property type="entry name" value="Pkinase"/>
    <property type="match status" value="1"/>
</dbReference>
<dbReference type="CDD" id="cd14014">
    <property type="entry name" value="STKc_PknB_like"/>
    <property type="match status" value="1"/>
</dbReference>
<sequence>MSECPRTDDLSLLASGSLAGDSQQELIAHVENCSLCASAWTQIGSIAEADAESQPATVLEPERAPASAPPGFPLKAGTKISSYQIVRPVGRGGMGEVYVAKHLHLKRTVALKVLPRTASVSPEAVARFTREIEAAARVIHRNVVTAYDGGVSDGQFFLVMELIEGRNLATVCKEDGPLRPAKAIEIVRQAALGLKELHQHGLVHRDIKPSNLLMSSDGTVKVADMGLARIEALQGLEPGLTETSQTLGTVDFMAPEQAADSKRADVRSDVYSLGATLWFLLCGRPMYQADSLVSKLLAHREAPVPELRHANSQCSSALEHVYQKMVAKAADERYQSMEELLLDLDRVDEEQFTEPSIREMPKPKRRLLTQPIPRFLLVLLTGTFCFLIMRSFRGGGNDESAADDGRVATGASAVISETSGDLLSNAPERPIEAAAEPPVPSVPSGSSMGETAQWILSRGGKITGQADGVYYYNVDGVPPGRFLLWGARWEGQPILAKEIAWLHQHRDHVSMAYFHFDALTPEHLSETGKLSNIDILHLQSNREPTFSPFQLKVLLHSLPNLWGLRLFDVPVSGDDLADLPSLGGLIHFGLGSRRQAETNRWLEIDEGGINVIAKMTSLKSLDLSFCQITAKNLLPIVHSPSLKELVLTGAEVADESFELLAQNVQFLEIDEIQLSSQRLETLSRLVNLRRLTIRSSGVSRQQVSSLAMSLPNCRIVSDFGETGPDPPEHPIRGSWWKGGTLISRK</sequence>